<dbReference type="CTD" id="55011"/>
<dbReference type="InterPro" id="IPR041442">
    <property type="entry name" value="PIH1D1/2/3_CS-like"/>
</dbReference>
<dbReference type="GO" id="GO:0005737">
    <property type="term" value="C:cytoplasm"/>
    <property type="evidence" value="ECO:0007669"/>
    <property type="project" value="TreeGrafter"/>
</dbReference>
<dbReference type="GO" id="GO:0006364">
    <property type="term" value="P:rRNA processing"/>
    <property type="evidence" value="ECO:0007669"/>
    <property type="project" value="TreeGrafter"/>
</dbReference>
<dbReference type="PANTHER" id="PTHR22997">
    <property type="entry name" value="PIH1 DOMAIN-CONTAINING PROTEIN 1"/>
    <property type="match status" value="1"/>
</dbReference>
<evidence type="ECO:0000259" key="4">
    <source>
        <dbReference type="Pfam" id="PF08190"/>
    </source>
</evidence>
<proteinExistence type="inferred from homology"/>
<evidence type="ECO:0000256" key="2">
    <source>
        <dbReference type="ARBA" id="ARBA00040540"/>
    </source>
</evidence>
<dbReference type="RefSeq" id="XP_031425645.1">
    <property type="nucleotide sequence ID" value="XM_031569785.2"/>
</dbReference>
<feature type="domain" description="PIH1 N-terminal" evidence="4">
    <location>
        <begin position="27"/>
        <end position="183"/>
    </location>
</feature>
<dbReference type="OrthoDB" id="5135119at2759"/>
<comment type="similarity">
    <text evidence="1">Belongs to the PIH1 family.</text>
</comment>
<dbReference type="AlphaFoldDB" id="A0A6P8FQA7"/>
<dbReference type="GeneID" id="105891694"/>
<dbReference type="GO" id="GO:0000492">
    <property type="term" value="P:box C/D snoRNP assembly"/>
    <property type="evidence" value="ECO:0007669"/>
    <property type="project" value="TreeGrafter"/>
</dbReference>
<dbReference type="Pfam" id="PF08190">
    <property type="entry name" value="PIH1"/>
    <property type="match status" value="1"/>
</dbReference>
<feature type="domain" description="PIH1D1/2/3 CS-like" evidence="5">
    <location>
        <begin position="215"/>
        <end position="285"/>
    </location>
</feature>
<dbReference type="GO" id="GO:0097255">
    <property type="term" value="C:R2TP complex"/>
    <property type="evidence" value="ECO:0007669"/>
    <property type="project" value="TreeGrafter"/>
</dbReference>
<organism evidence="6 7">
    <name type="scientific">Clupea harengus</name>
    <name type="common">Atlantic herring</name>
    <dbReference type="NCBI Taxonomy" id="7950"/>
    <lineage>
        <taxon>Eukaryota</taxon>
        <taxon>Metazoa</taxon>
        <taxon>Chordata</taxon>
        <taxon>Craniata</taxon>
        <taxon>Vertebrata</taxon>
        <taxon>Euteleostomi</taxon>
        <taxon>Actinopterygii</taxon>
        <taxon>Neopterygii</taxon>
        <taxon>Teleostei</taxon>
        <taxon>Clupei</taxon>
        <taxon>Clupeiformes</taxon>
        <taxon>Clupeoidei</taxon>
        <taxon>Clupeidae</taxon>
        <taxon>Clupea</taxon>
    </lineage>
</organism>
<evidence type="ECO:0000256" key="1">
    <source>
        <dbReference type="ARBA" id="ARBA00008511"/>
    </source>
</evidence>
<keyword evidence="6" id="KW-1185">Reference proteome</keyword>
<accession>A0A6P8FQA7</accession>
<dbReference type="InterPro" id="IPR012981">
    <property type="entry name" value="PIH1_N"/>
</dbReference>
<dbReference type="KEGG" id="char:105891694"/>
<dbReference type="InterPro" id="IPR050734">
    <property type="entry name" value="PIH1/Kintoun_subfamily"/>
</dbReference>
<reference evidence="7" key="1">
    <citation type="submission" date="2025-08" db="UniProtKB">
        <authorList>
            <consortium name="RefSeq"/>
        </authorList>
    </citation>
    <scope>IDENTIFICATION</scope>
</reference>
<name>A0A6P8FQA7_CLUHA</name>
<dbReference type="Pfam" id="PF18201">
    <property type="entry name" value="PIH1_CS"/>
    <property type="match status" value="1"/>
</dbReference>
<evidence type="ECO:0000256" key="3">
    <source>
        <dbReference type="ARBA" id="ARBA00046233"/>
    </source>
</evidence>
<comment type="function">
    <text evidence="3">Involved in the assembly of C/D box small nucleolar ribonucleoprotein (snoRNP) particles. Recruits the SWI/SNF complex to the core promoter of rRNA genes and enhances pre-rRNA transcription. Mediates interaction of TELO2 with the R2TP complex which is necessary for the stability of MTOR and SMG1. Positively regulates the assembly and activity of the mTORC1 complex.</text>
</comment>
<dbReference type="GO" id="GO:1990904">
    <property type="term" value="C:ribonucleoprotein complex"/>
    <property type="evidence" value="ECO:0007669"/>
    <property type="project" value="TreeGrafter"/>
</dbReference>
<evidence type="ECO:0000313" key="6">
    <source>
        <dbReference type="Proteomes" id="UP000515152"/>
    </source>
</evidence>
<evidence type="ECO:0000313" key="7">
    <source>
        <dbReference type="RefSeq" id="XP_031425645.1"/>
    </source>
</evidence>
<dbReference type="PANTHER" id="PTHR22997:SF0">
    <property type="entry name" value="PIH1 DOMAIN-CONTAINING PROTEIN 1"/>
    <property type="match status" value="1"/>
</dbReference>
<gene>
    <name evidence="7" type="primary">pih1d1</name>
</gene>
<protein>
    <recommendedName>
        <fullName evidence="2">PIH1 domain-containing protein 1</fullName>
    </recommendedName>
</protein>
<sequence>MEIDSSLLSSELSQKQEEELYQQLLMQTMGKMQGSGASDSKTIRPQPGLCAKTFTLPDQEKVFLNICNSPQVPLPPPLSQEALVELLESDDPSGYRVPMSLGEPHTELDNNKQACTVYDVVVNDEFFQKCQNDELFQQFLLAVSLEGLENKYNVKLSRDWKILKNRKVLGSIMEQNIRTKSKPIIQELDSKQTSSAPASLKSPDLCLQVEPATGDPHYLIAEVHLPGVTSARSLVLDLGEDRLVLSARPSLFHLDCFFPHLINQESSVAQYNSSTQILTVTMPVMA</sequence>
<evidence type="ECO:0000259" key="5">
    <source>
        <dbReference type="Pfam" id="PF18201"/>
    </source>
</evidence>
<dbReference type="Proteomes" id="UP000515152">
    <property type="component" value="Chromosome 1"/>
</dbReference>